<evidence type="ECO:0000259" key="4">
    <source>
        <dbReference type="Pfam" id="PF00891"/>
    </source>
</evidence>
<dbReference type="Gene3D" id="1.10.10.10">
    <property type="entry name" value="Winged helix-like DNA-binding domain superfamily/Winged helix DNA-binding domain"/>
    <property type="match status" value="1"/>
</dbReference>
<dbReference type="GO" id="GO:0032259">
    <property type="term" value="P:methylation"/>
    <property type="evidence" value="ECO:0007669"/>
    <property type="project" value="UniProtKB-KW"/>
</dbReference>
<dbReference type="EMBL" id="MU843156">
    <property type="protein sequence ID" value="KAK2020927.1"/>
    <property type="molecule type" value="Genomic_DNA"/>
</dbReference>
<dbReference type="PROSITE" id="PS51683">
    <property type="entry name" value="SAM_OMT_II"/>
    <property type="match status" value="1"/>
</dbReference>
<evidence type="ECO:0000313" key="5">
    <source>
        <dbReference type="EMBL" id="KAK2020927.1"/>
    </source>
</evidence>
<dbReference type="AlphaFoldDB" id="A0AAD9H309"/>
<accession>A0AAD9H309</accession>
<dbReference type="Proteomes" id="UP001232148">
    <property type="component" value="Unassembled WGS sequence"/>
</dbReference>
<dbReference type="InterPro" id="IPR029063">
    <property type="entry name" value="SAM-dependent_MTases_sf"/>
</dbReference>
<keyword evidence="2" id="KW-0808">Transferase</keyword>
<dbReference type="GO" id="GO:0008171">
    <property type="term" value="F:O-methyltransferase activity"/>
    <property type="evidence" value="ECO:0007669"/>
    <property type="project" value="InterPro"/>
</dbReference>
<sequence length="409" mass="44934">MRQLTNQDRAELRQLATTLLTKITQYTLSGEVSPREDHEARSEIVGTAQSIAERLNDDSPERALDDCTKIGEMAAKQLFISWGVFQQIPVRGSILYTELASRVGCDLQLLVRLAWMLHSTGILKQVGDDSTAHTKNSEIFLDENPHGDLTQIMFTHGLVSYAQLGEYFGSYGLREPQGPTHVPFTFAYGQPANTVWNVSHQDPKRKRTFMRSMTAMGSVAPVCGLYDFSWMAEALPYEDSKRVLLVDIGGGNGHAVRAICASGIPLHRCVLQDLDVVISEVAEAKDLSGLHLVSIDMHKEQPVKAGALVYYIRYCLHDYGDDAVVNILKLITEAMSLDSKLLIVEQVISNPPSAHAAALDLLMLNVGGKERTRDAWAKVISAAGLAIINVWSSAGGPHAVIECVKRLPE</sequence>
<dbReference type="PANTHER" id="PTHR43712:SF16">
    <property type="entry name" value="O-METHYLTRANSFERASE ELCB"/>
    <property type="match status" value="1"/>
</dbReference>
<proteinExistence type="predicted"/>
<keyword evidence="1 5" id="KW-0489">Methyltransferase</keyword>
<dbReference type="InterPro" id="IPR016461">
    <property type="entry name" value="COMT-like"/>
</dbReference>
<feature type="domain" description="O-methyltransferase C-terminal" evidence="4">
    <location>
        <begin position="181"/>
        <end position="385"/>
    </location>
</feature>
<dbReference type="Gene3D" id="3.40.50.150">
    <property type="entry name" value="Vaccinia Virus protein VP39"/>
    <property type="match status" value="1"/>
</dbReference>
<evidence type="ECO:0000256" key="1">
    <source>
        <dbReference type="ARBA" id="ARBA00022603"/>
    </source>
</evidence>
<dbReference type="PANTHER" id="PTHR43712">
    <property type="entry name" value="PUTATIVE (AFU_ORTHOLOGUE AFUA_4G14580)-RELATED"/>
    <property type="match status" value="1"/>
</dbReference>
<reference evidence="5" key="1">
    <citation type="submission" date="2021-06" db="EMBL/GenBank/DDBJ databases">
        <title>Comparative genomics, transcriptomics and evolutionary studies reveal genomic signatures of adaptation to plant cell wall in hemibiotrophic fungi.</title>
        <authorList>
            <consortium name="DOE Joint Genome Institute"/>
            <person name="Baroncelli R."/>
            <person name="Diaz J.F."/>
            <person name="Benocci T."/>
            <person name="Peng M."/>
            <person name="Battaglia E."/>
            <person name="Haridas S."/>
            <person name="Andreopoulos W."/>
            <person name="Labutti K."/>
            <person name="Pangilinan J."/>
            <person name="Floch G.L."/>
            <person name="Makela M.R."/>
            <person name="Henrissat B."/>
            <person name="Grigoriev I.V."/>
            <person name="Crouch J.A."/>
            <person name="De Vries R.P."/>
            <person name="Sukno S.A."/>
            <person name="Thon M.R."/>
        </authorList>
    </citation>
    <scope>NUCLEOTIDE SEQUENCE</scope>
    <source>
        <strain evidence="5">MAFF235873</strain>
    </source>
</reference>
<dbReference type="SUPFAM" id="SSF53335">
    <property type="entry name" value="S-adenosyl-L-methionine-dependent methyltransferases"/>
    <property type="match status" value="1"/>
</dbReference>
<evidence type="ECO:0000313" key="6">
    <source>
        <dbReference type="Proteomes" id="UP001232148"/>
    </source>
</evidence>
<evidence type="ECO:0000256" key="2">
    <source>
        <dbReference type="ARBA" id="ARBA00022679"/>
    </source>
</evidence>
<dbReference type="Pfam" id="PF00891">
    <property type="entry name" value="Methyltransf_2"/>
    <property type="match status" value="1"/>
</dbReference>
<dbReference type="InterPro" id="IPR036388">
    <property type="entry name" value="WH-like_DNA-bd_sf"/>
</dbReference>
<dbReference type="InterPro" id="IPR001077">
    <property type="entry name" value="COMT_C"/>
</dbReference>
<name>A0AAD9H309_9PEZI</name>
<evidence type="ECO:0000256" key="3">
    <source>
        <dbReference type="ARBA" id="ARBA00022691"/>
    </source>
</evidence>
<gene>
    <name evidence="5" type="ORF">LX32DRAFT_632403</name>
</gene>
<keyword evidence="3" id="KW-0949">S-adenosyl-L-methionine</keyword>
<protein>
    <submittedName>
        <fullName evidence="5">S-adenosyl-L-methionine-dependent methyltransferase</fullName>
    </submittedName>
</protein>
<organism evidence="5 6">
    <name type="scientific">Colletotrichum zoysiae</name>
    <dbReference type="NCBI Taxonomy" id="1216348"/>
    <lineage>
        <taxon>Eukaryota</taxon>
        <taxon>Fungi</taxon>
        <taxon>Dikarya</taxon>
        <taxon>Ascomycota</taxon>
        <taxon>Pezizomycotina</taxon>
        <taxon>Sordariomycetes</taxon>
        <taxon>Hypocreomycetidae</taxon>
        <taxon>Glomerellales</taxon>
        <taxon>Glomerellaceae</taxon>
        <taxon>Colletotrichum</taxon>
        <taxon>Colletotrichum graminicola species complex</taxon>
    </lineage>
</organism>
<comment type="caution">
    <text evidence="5">The sequence shown here is derived from an EMBL/GenBank/DDBJ whole genome shotgun (WGS) entry which is preliminary data.</text>
</comment>
<keyword evidence="6" id="KW-1185">Reference proteome</keyword>